<dbReference type="eggNOG" id="ENOG502R4NS">
    <property type="taxonomic scope" value="Eukaryota"/>
</dbReference>
<feature type="region of interest" description="Disordered" evidence="1">
    <location>
        <begin position="33"/>
        <end position="55"/>
    </location>
</feature>
<evidence type="ECO:0000256" key="2">
    <source>
        <dbReference type="SAM" id="SignalP"/>
    </source>
</evidence>
<keyword evidence="4" id="KW-1185">Reference proteome</keyword>
<feature type="signal peptide" evidence="2">
    <location>
        <begin position="1"/>
        <end position="24"/>
    </location>
</feature>
<organism evidence="3">
    <name type="scientific">Oryza meridionalis</name>
    <dbReference type="NCBI Taxonomy" id="40149"/>
    <lineage>
        <taxon>Eukaryota</taxon>
        <taxon>Viridiplantae</taxon>
        <taxon>Streptophyta</taxon>
        <taxon>Embryophyta</taxon>
        <taxon>Tracheophyta</taxon>
        <taxon>Spermatophyta</taxon>
        <taxon>Magnoliopsida</taxon>
        <taxon>Liliopsida</taxon>
        <taxon>Poales</taxon>
        <taxon>Poaceae</taxon>
        <taxon>BOP clade</taxon>
        <taxon>Oryzoideae</taxon>
        <taxon>Oryzeae</taxon>
        <taxon>Oryzinae</taxon>
        <taxon>Oryza</taxon>
    </lineage>
</organism>
<name>A0A0E0FAT2_9ORYZ</name>
<dbReference type="Gramene" id="OMERI12G04820.1">
    <property type="protein sequence ID" value="OMERI12G04820.1"/>
    <property type="gene ID" value="OMERI12G04820"/>
</dbReference>
<dbReference type="HOGENOM" id="CLU_1268653_0_0_1"/>
<dbReference type="Proteomes" id="UP000008021">
    <property type="component" value="Chromosome 12"/>
</dbReference>
<dbReference type="EnsemblPlants" id="OMERI12G04820.1">
    <property type="protein sequence ID" value="OMERI12G04820.1"/>
    <property type="gene ID" value="OMERI12G04820"/>
</dbReference>
<evidence type="ECO:0000313" key="4">
    <source>
        <dbReference type="Proteomes" id="UP000008021"/>
    </source>
</evidence>
<protein>
    <recommendedName>
        <fullName evidence="5">Bifunctional inhibitor/plant lipid transfer protein/seed storage helical domain-containing protein</fullName>
    </recommendedName>
</protein>
<keyword evidence="2" id="KW-0732">Signal</keyword>
<feature type="chain" id="PRO_5002358846" description="Bifunctional inhibitor/plant lipid transfer protein/seed storage helical domain-containing protein" evidence="2">
    <location>
        <begin position="25"/>
        <end position="185"/>
    </location>
</feature>
<evidence type="ECO:0000313" key="3">
    <source>
        <dbReference type="EnsemblPlants" id="OMERI12G04820.1"/>
    </source>
</evidence>
<proteinExistence type="predicted"/>
<reference evidence="3" key="1">
    <citation type="submission" date="2015-04" db="UniProtKB">
        <authorList>
            <consortium name="EnsemblPlants"/>
        </authorList>
    </citation>
    <scope>IDENTIFICATION</scope>
</reference>
<reference evidence="3" key="2">
    <citation type="submission" date="2018-05" db="EMBL/GenBank/DDBJ databases">
        <title>OmerRS3 (Oryza meridionalis Reference Sequence Version 3).</title>
        <authorList>
            <person name="Zhang J."/>
            <person name="Kudrna D."/>
            <person name="Lee S."/>
            <person name="Talag J."/>
            <person name="Welchert J."/>
            <person name="Wing R.A."/>
        </authorList>
    </citation>
    <scope>NUCLEOTIDE SEQUENCE [LARGE SCALE GENOMIC DNA]</scope>
    <source>
        <strain evidence="3">cv. OR44</strain>
    </source>
</reference>
<feature type="compositionally biased region" description="Basic residues" evidence="1">
    <location>
        <begin position="41"/>
        <end position="53"/>
    </location>
</feature>
<dbReference type="AlphaFoldDB" id="A0A0E0FAT2"/>
<sequence length="185" mass="20550">MVSWRVAAAGGLLLLLLVAQQASAQAAEKVISASGAVQPSTKKKPPHQQPKTRKCTEAQKQDILHECRGYVTAGSHIILPDLDCIVDLLTSEERSRYNANRIKHLNEMCPGVQPTAKRSPPSPRIRKCTHAQKVNILHACWRWVKLDHGHRVLPLHNDVYDLCCNAARDVRALDMNCIVDLLTGE</sequence>
<evidence type="ECO:0008006" key="5">
    <source>
        <dbReference type="Google" id="ProtNLM"/>
    </source>
</evidence>
<accession>A0A0E0FAT2</accession>
<evidence type="ECO:0000256" key="1">
    <source>
        <dbReference type="SAM" id="MobiDB-lite"/>
    </source>
</evidence>